<keyword evidence="2" id="KW-0132">Cell division</keyword>
<dbReference type="InterPro" id="IPR004367">
    <property type="entry name" value="Cyclin_C-dom"/>
</dbReference>
<dbReference type="InterPro" id="IPR039361">
    <property type="entry name" value="Cyclin"/>
</dbReference>
<organism evidence="8 9">
    <name type="scientific">Thalictrum thalictroides</name>
    <name type="common">Rue-anemone</name>
    <name type="synonym">Anemone thalictroides</name>
    <dbReference type="NCBI Taxonomy" id="46969"/>
    <lineage>
        <taxon>Eukaryota</taxon>
        <taxon>Viridiplantae</taxon>
        <taxon>Streptophyta</taxon>
        <taxon>Embryophyta</taxon>
        <taxon>Tracheophyta</taxon>
        <taxon>Spermatophyta</taxon>
        <taxon>Magnoliopsida</taxon>
        <taxon>Ranunculales</taxon>
        <taxon>Ranunculaceae</taxon>
        <taxon>Thalictroideae</taxon>
        <taxon>Thalictrum</taxon>
    </lineage>
</organism>
<reference evidence="8 9" key="1">
    <citation type="submission" date="2020-06" db="EMBL/GenBank/DDBJ databases">
        <title>Transcriptomic and genomic resources for Thalictrum thalictroides and T. hernandezii: Facilitating candidate gene discovery in an emerging model plant lineage.</title>
        <authorList>
            <person name="Arias T."/>
            <person name="Riano-Pachon D.M."/>
            <person name="Di Stilio V.S."/>
        </authorList>
    </citation>
    <scope>NUCLEOTIDE SEQUENCE [LARGE SCALE GENOMIC DNA]</scope>
    <source>
        <strain evidence="9">cv. WT478/WT964</strain>
        <tissue evidence="8">Leaves</tissue>
    </source>
</reference>
<keyword evidence="3 5" id="KW-0195">Cyclin</keyword>
<dbReference type="InterPro" id="IPR036915">
    <property type="entry name" value="Cyclin-like_sf"/>
</dbReference>
<evidence type="ECO:0000313" key="8">
    <source>
        <dbReference type="EMBL" id="KAF5178206.1"/>
    </source>
</evidence>
<dbReference type="InterPro" id="IPR006671">
    <property type="entry name" value="Cyclin_N"/>
</dbReference>
<dbReference type="Pfam" id="PF02984">
    <property type="entry name" value="Cyclin_C"/>
    <property type="match status" value="1"/>
</dbReference>
<evidence type="ECO:0000256" key="5">
    <source>
        <dbReference type="RuleBase" id="RU000383"/>
    </source>
</evidence>
<dbReference type="Gene3D" id="1.10.472.10">
    <property type="entry name" value="Cyclin-like"/>
    <property type="match status" value="2"/>
</dbReference>
<dbReference type="Pfam" id="PF00134">
    <property type="entry name" value="Cyclin_N"/>
    <property type="match status" value="1"/>
</dbReference>
<dbReference type="InterPro" id="IPR013763">
    <property type="entry name" value="Cyclin-like_dom"/>
</dbReference>
<keyword evidence="9" id="KW-1185">Reference proteome</keyword>
<accession>A0A7J6UZV3</accession>
<keyword evidence="4" id="KW-0131">Cell cycle</keyword>
<evidence type="ECO:0000313" key="9">
    <source>
        <dbReference type="Proteomes" id="UP000554482"/>
    </source>
</evidence>
<evidence type="ECO:0000259" key="6">
    <source>
        <dbReference type="SMART" id="SM00385"/>
    </source>
</evidence>
<dbReference type="EMBL" id="JABWDY010040329">
    <property type="protein sequence ID" value="KAF5178206.1"/>
    <property type="molecule type" value="Genomic_DNA"/>
</dbReference>
<feature type="domain" description="Cyclin-like" evidence="6">
    <location>
        <begin position="149"/>
        <end position="237"/>
    </location>
</feature>
<dbReference type="GO" id="GO:0051301">
    <property type="term" value="P:cell division"/>
    <property type="evidence" value="ECO:0007669"/>
    <property type="project" value="UniProtKB-KW"/>
</dbReference>
<dbReference type="Proteomes" id="UP000554482">
    <property type="component" value="Unassembled WGS sequence"/>
</dbReference>
<dbReference type="SUPFAM" id="SSF47954">
    <property type="entry name" value="Cyclin-like"/>
    <property type="match status" value="2"/>
</dbReference>
<sequence length="374" mass="43342">MDETYRTPEFFAWEIETQQRDKEVVYAEDLFVEKEECGNKATQAFKTPEAIFKINYDHHQVKKRKQVDIPKQTKRSWFFLDKIKSFLKVKSIFSCIDAAESNNEFAEVDYVEDIYQCYKLTENSTIAKPGYMEETQKEIDAKMRARLVDWLIEVHTEFKYTTETLYLTIQIVDRYLSTNSVSQWLLTLVGISALRIASKYEENQVMIRGISIDDYVCISKYYYSRKEIIAMEKLILQKLEWRLTVPTPYVFLVSYIKAAAAVSDMEKMEDMAFFLAELGLIHYELILRYSPSMLAASSVFAARCTLKIIPFWNKTLEQHTGFSVSQILDCAKLLVHFHSMAVENNLRGVCTKYSCTAHGAVALLPPAETLLASF</sequence>
<dbReference type="SMART" id="SM00385">
    <property type="entry name" value="CYCLIN"/>
    <property type="match status" value="2"/>
</dbReference>
<feature type="domain" description="Cyclin C-terminal" evidence="7">
    <location>
        <begin position="246"/>
        <end position="367"/>
    </location>
</feature>
<comment type="caution">
    <text evidence="8">The sequence shown here is derived from an EMBL/GenBank/DDBJ whole genome shotgun (WGS) entry which is preliminary data.</text>
</comment>
<gene>
    <name evidence="8" type="ORF">FRX31_032207</name>
</gene>
<evidence type="ECO:0000259" key="7">
    <source>
        <dbReference type="SMART" id="SM01332"/>
    </source>
</evidence>
<evidence type="ECO:0000256" key="3">
    <source>
        <dbReference type="ARBA" id="ARBA00023127"/>
    </source>
</evidence>
<evidence type="ECO:0000256" key="2">
    <source>
        <dbReference type="ARBA" id="ARBA00022618"/>
    </source>
</evidence>
<dbReference type="SMART" id="SM01332">
    <property type="entry name" value="Cyclin_C"/>
    <property type="match status" value="1"/>
</dbReference>
<name>A0A7J6UZV3_THATH</name>
<dbReference type="PANTHER" id="PTHR10177">
    <property type="entry name" value="CYCLINS"/>
    <property type="match status" value="1"/>
</dbReference>
<dbReference type="AlphaFoldDB" id="A0A7J6UZV3"/>
<evidence type="ECO:0000256" key="4">
    <source>
        <dbReference type="ARBA" id="ARBA00023306"/>
    </source>
</evidence>
<dbReference type="OrthoDB" id="5590282at2759"/>
<dbReference type="FunFam" id="1.10.472.10:FF:000032">
    <property type="entry name" value="G2/mitotic-specific cyclin-1"/>
    <property type="match status" value="1"/>
</dbReference>
<comment type="similarity">
    <text evidence="1">Belongs to the cyclin family. Cyclin AB subfamily.</text>
</comment>
<protein>
    <submittedName>
        <fullName evidence="8">G2/mitotic-specific cyclin-1</fullName>
    </submittedName>
</protein>
<feature type="domain" description="Cyclin-like" evidence="6">
    <location>
        <begin position="250"/>
        <end position="336"/>
    </location>
</feature>
<proteinExistence type="inferred from homology"/>
<evidence type="ECO:0000256" key="1">
    <source>
        <dbReference type="ARBA" id="ARBA00006955"/>
    </source>
</evidence>
<dbReference type="GO" id="GO:0010332">
    <property type="term" value="P:response to gamma radiation"/>
    <property type="evidence" value="ECO:0007669"/>
    <property type="project" value="UniProtKB-ARBA"/>
</dbReference>